<keyword evidence="1" id="KW-0472">Membrane</keyword>
<dbReference type="InterPro" id="IPR032111">
    <property type="entry name" value="Clostridium_phage_holin"/>
</dbReference>
<reference evidence="2" key="1">
    <citation type="submission" date="2019-08" db="EMBL/GenBank/DDBJ databases">
        <authorList>
            <person name="Kucharzyk K."/>
            <person name="Murdoch R.W."/>
            <person name="Higgins S."/>
            <person name="Loffler F."/>
        </authorList>
    </citation>
    <scope>NUCLEOTIDE SEQUENCE</scope>
</reference>
<keyword evidence="1" id="KW-0812">Transmembrane</keyword>
<organism evidence="2">
    <name type="scientific">bioreactor metagenome</name>
    <dbReference type="NCBI Taxonomy" id="1076179"/>
    <lineage>
        <taxon>unclassified sequences</taxon>
        <taxon>metagenomes</taxon>
        <taxon>ecological metagenomes</taxon>
    </lineage>
</organism>
<protein>
    <recommendedName>
        <fullName evidence="3">Holin</fullName>
    </recommendedName>
</protein>
<evidence type="ECO:0000256" key="1">
    <source>
        <dbReference type="SAM" id="Phobius"/>
    </source>
</evidence>
<evidence type="ECO:0000313" key="2">
    <source>
        <dbReference type="EMBL" id="MPN07220.1"/>
    </source>
</evidence>
<feature type="transmembrane region" description="Helical" evidence="1">
    <location>
        <begin position="36"/>
        <end position="52"/>
    </location>
</feature>
<proteinExistence type="predicted"/>
<name>A0A645F0E4_9ZZZZ</name>
<keyword evidence="1" id="KW-1133">Transmembrane helix</keyword>
<gene>
    <name evidence="2" type="ORF">SDC9_154486</name>
</gene>
<feature type="transmembrane region" description="Helical" evidence="1">
    <location>
        <begin position="6"/>
        <end position="24"/>
    </location>
</feature>
<comment type="caution">
    <text evidence="2">The sequence shown here is derived from an EMBL/GenBank/DDBJ whole genome shotgun (WGS) entry which is preliminary data.</text>
</comment>
<dbReference type="Pfam" id="PF16079">
    <property type="entry name" value="Phage_holin_5_2"/>
    <property type="match status" value="1"/>
</dbReference>
<dbReference type="AlphaFoldDB" id="A0A645F0E4"/>
<evidence type="ECO:0008006" key="3">
    <source>
        <dbReference type="Google" id="ProtNLM"/>
    </source>
</evidence>
<accession>A0A645F0E4</accession>
<dbReference type="EMBL" id="VSSQ01053185">
    <property type="protein sequence ID" value="MPN07220.1"/>
    <property type="molecule type" value="Genomic_DNA"/>
</dbReference>
<sequence>MDLGFLASFEVPVIIGICLCVGYVIKSSLDFIPNKYIPLIMAVLGLVVNVLMNKGIDANIALAGMISGLSSTGLHQAFKNLIQGDSAIEQNPTEENNSDK</sequence>